<feature type="compositionally biased region" description="Polar residues" evidence="5">
    <location>
        <begin position="678"/>
        <end position="692"/>
    </location>
</feature>
<dbReference type="InterPro" id="IPR051246">
    <property type="entry name" value="WDR48"/>
</dbReference>
<feature type="compositionally biased region" description="Low complexity" evidence="5">
    <location>
        <begin position="1053"/>
        <end position="1065"/>
    </location>
</feature>
<dbReference type="InterPro" id="IPR001680">
    <property type="entry name" value="WD40_rpt"/>
</dbReference>
<dbReference type="SMART" id="SM00320">
    <property type="entry name" value="WD40"/>
    <property type="match status" value="7"/>
</dbReference>
<evidence type="ECO:0000313" key="6">
    <source>
        <dbReference type="EMBL" id="GJJ72341.1"/>
    </source>
</evidence>
<dbReference type="AlphaFoldDB" id="A0A9P3LVN0"/>
<dbReference type="GO" id="GO:0043130">
    <property type="term" value="F:ubiquitin binding"/>
    <property type="evidence" value="ECO:0007669"/>
    <property type="project" value="TreeGrafter"/>
</dbReference>
<feature type="compositionally biased region" description="Polar residues" evidence="5">
    <location>
        <begin position="864"/>
        <end position="875"/>
    </location>
</feature>
<gene>
    <name evidence="6" type="ORF">EMPS_04698</name>
</gene>
<evidence type="ECO:0000256" key="1">
    <source>
        <dbReference type="ARBA" id="ARBA00006917"/>
    </source>
</evidence>
<evidence type="ECO:0000256" key="2">
    <source>
        <dbReference type="ARBA" id="ARBA00022574"/>
    </source>
</evidence>
<dbReference type="EMBL" id="BQFW01000006">
    <property type="protein sequence ID" value="GJJ72341.1"/>
    <property type="molecule type" value="Genomic_DNA"/>
</dbReference>
<dbReference type="PRINTS" id="PR00320">
    <property type="entry name" value="GPROTEINBRPT"/>
</dbReference>
<dbReference type="InterPro" id="IPR015943">
    <property type="entry name" value="WD40/YVTN_repeat-like_dom_sf"/>
</dbReference>
<feature type="repeat" description="WD" evidence="4">
    <location>
        <begin position="240"/>
        <end position="281"/>
    </location>
</feature>
<comment type="similarity">
    <text evidence="1">Belongs to the WD repeat WDR48 family.</text>
</comment>
<keyword evidence="7" id="KW-1185">Reference proteome</keyword>
<proteinExistence type="inferred from homology"/>
<dbReference type="PROSITE" id="PS50082">
    <property type="entry name" value="WD_REPEATS_2"/>
    <property type="match status" value="4"/>
</dbReference>
<sequence>MYQRPAVTQRISYVLRKDENRNAHLLGVNALALDTSTLTASSPSSVPHHHRHKHSLPGGILYTGSRDGMIAAWDLHLESPLARDIPGEDLDKPKGLPPSTFRQSFNQHTDWVNDIVLCHNGETLISASSDRTVKLVRPHSRSPTSAHIIGTHGDYVKTLAYASGPGWVASGGLDKTVHLWDIKEGRSGQYGAIGSIPETSSKASIYALACNPAGTVLATGSPEKIIRVWDPRSGQRITKFAGHTDNIRALLVSESGDTILSASSDTTIKLWSLTAQRCITTFTMHSDSVWSLYSDHPELSTFYGGGKDGLVTKTEINRYSPQNHGDYDDEDPGQCVVICKADAGVARLVAHDNARIWTATSSSSVYQWPDIPTRANRSAELSEAIVPANLLKMNLNESTFMDPTPEQYYPISTVYSAASLGSLLVTGAGRDKLSQHSSEDDEGIITPIFDQPENVILGEHGLIKHTVLNNRRMVVTEDKCGEVALWDLIKCVQVETYTGRKLDDVVNDLNTIESVPTWCTIDTRIGALTVHLDEGRCFDAEVYADEVEDVPDPERPDDQRISIGKWVLKNLFEQYVPVHIEAYEKEQNRQLHLEDHPNQPSVPTTVVTNERNEVVNGNDTQAPESAAASAAATTASVSDQNGSGRPTINTSPEGLKGPGGADFQAPSSESSKATSASLTPQDHNSATTQQPPASSPRLIPSSSPAVPPRPLPASLAVSPAVSSIASPTSTSSSSNGLMGRLKQSVKKLARSPSAEQRFENGRPITSRKSFGPQTPSTTTTSATLASNQGALASPAVPDSTTASLTGVSVTGTATGTTTNTSAASSPRTTIMDGVGLVPPALAMPAVGGGFGLGLTKGTEDDQSTLDSNSSISVDSMPSPVMQLPSSTISVRPPHPPFTPPTDCPPIHVPAHIPVIISEQSREASSSVDLYRGSVGILGQDYVPLVQIMPNWLLEVLLKNTIPLKEVAKISFVLRPHHDQEATTGGAVGPATPGRLGDLPGGNPRLTAPRMLRVRKVVAHVAEKLNLSPPKYMLEAAAALILANSMESSTLSTQQDEQQQQQQQQQSPRALESVQEEEAPQDHLPTLGSVNGSTTAEQDRPSSSLSVHSKATTVSSSSHSHHLSPSASPSSSPNARAATLPGLNGSSPVLRVAPVTDTTEEEEDLREEYLRPENWLEILCNDQVLPPTMTLATIRTHHWKSGSDVVLTYRYKSLAPPLLPSSSSTSSQPNTPALSLRTTMNLASNGSSPS</sequence>
<dbReference type="InterPro" id="IPR036322">
    <property type="entry name" value="WD40_repeat_dom_sf"/>
</dbReference>
<dbReference type="Gene3D" id="2.130.10.10">
    <property type="entry name" value="YVTN repeat-like/Quinoprotein amine dehydrogenase"/>
    <property type="match status" value="2"/>
</dbReference>
<dbReference type="OrthoDB" id="2421129at2759"/>
<protein>
    <submittedName>
        <fullName evidence="6">WD repeat-containing protein 48</fullName>
    </submittedName>
</protein>
<dbReference type="PANTHER" id="PTHR19862">
    <property type="entry name" value="WD REPEAT-CONTAINING PROTEIN 48"/>
    <property type="match status" value="1"/>
</dbReference>
<dbReference type="PROSITE" id="PS50294">
    <property type="entry name" value="WD_REPEATS_REGION"/>
    <property type="match status" value="3"/>
</dbReference>
<reference evidence="6" key="2">
    <citation type="journal article" date="2022" name="Microbiol. Resour. Announc.">
        <title>Whole-Genome Sequence of Entomortierella parvispora E1425, a Mucoromycotan Fungus Associated with Burkholderiaceae-Related Endosymbiotic Bacteria.</title>
        <authorList>
            <person name="Herlambang A."/>
            <person name="Guo Y."/>
            <person name="Takashima Y."/>
            <person name="Narisawa K."/>
            <person name="Ohta H."/>
            <person name="Nishizawa T."/>
        </authorList>
    </citation>
    <scope>NUCLEOTIDE SEQUENCE</scope>
    <source>
        <strain evidence="6">E1425</strain>
    </source>
</reference>
<feature type="region of interest" description="Disordered" evidence="5">
    <location>
        <begin position="807"/>
        <end position="828"/>
    </location>
</feature>
<evidence type="ECO:0000256" key="5">
    <source>
        <dbReference type="SAM" id="MobiDB-lite"/>
    </source>
</evidence>
<feature type="region of interest" description="Disordered" evidence="5">
    <location>
        <begin position="979"/>
        <end position="1003"/>
    </location>
</feature>
<dbReference type="GO" id="GO:0000724">
    <property type="term" value="P:double-strand break repair via homologous recombination"/>
    <property type="evidence" value="ECO:0007669"/>
    <property type="project" value="TreeGrafter"/>
</dbReference>
<feature type="region of interest" description="Disordered" evidence="5">
    <location>
        <begin position="616"/>
        <end position="712"/>
    </location>
</feature>
<keyword evidence="3" id="KW-0677">Repeat</keyword>
<feature type="region of interest" description="Disordered" evidence="5">
    <location>
        <begin position="857"/>
        <end position="885"/>
    </location>
</feature>
<keyword evidence="2 4" id="KW-0853">WD repeat</keyword>
<feature type="compositionally biased region" description="Low complexity" evidence="5">
    <location>
        <begin position="1105"/>
        <end position="1131"/>
    </location>
</feature>
<dbReference type="Proteomes" id="UP000827284">
    <property type="component" value="Unassembled WGS sequence"/>
</dbReference>
<dbReference type="CDD" id="cd00200">
    <property type="entry name" value="WD40"/>
    <property type="match status" value="1"/>
</dbReference>
<dbReference type="Pfam" id="PF00400">
    <property type="entry name" value="WD40"/>
    <property type="match status" value="4"/>
</dbReference>
<comment type="caution">
    <text evidence="6">The sequence shown here is derived from an EMBL/GenBank/DDBJ whole genome shotgun (WGS) entry which is preliminary data.</text>
</comment>
<evidence type="ECO:0000313" key="7">
    <source>
        <dbReference type="Proteomes" id="UP000827284"/>
    </source>
</evidence>
<dbReference type="InterPro" id="IPR020472">
    <property type="entry name" value="WD40_PAC1"/>
</dbReference>
<organism evidence="6 7">
    <name type="scientific">Entomortierella parvispora</name>
    <dbReference type="NCBI Taxonomy" id="205924"/>
    <lineage>
        <taxon>Eukaryota</taxon>
        <taxon>Fungi</taxon>
        <taxon>Fungi incertae sedis</taxon>
        <taxon>Mucoromycota</taxon>
        <taxon>Mortierellomycotina</taxon>
        <taxon>Mortierellomycetes</taxon>
        <taxon>Mortierellales</taxon>
        <taxon>Mortierellaceae</taxon>
        <taxon>Entomortierella</taxon>
    </lineage>
</organism>
<accession>A0A9P3LVN0</accession>
<feature type="region of interest" description="Disordered" evidence="5">
    <location>
        <begin position="724"/>
        <end position="782"/>
    </location>
</feature>
<dbReference type="InterPro" id="IPR021772">
    <property type="entry name" value="WDR48/Bun107"/>
</dbReference>
<feature type="compositionally biased region" description="Low complexity" evidence="5">
    <location>
        <begin position="665"/>
        <end position="677"/>
    </location>
</feature>
<feature type="compositionally biased region" description="Low complexity" evidence="5">
    <location>
        <begin position="724"/>
        <end position="734"/>
    </location>
</feature>
<dbReference type="PANTHER" id="PTHR19862:SF14">
    <property type="entry name" value="WD REPEAT-CONTAINING PROTEIN 48"/>
    <property type="match status" value="1"/>
</dbReference>
<evidence type="ECO:0000256" key="3">
    <source>
        <dbReference type="ARBA" id="ARBA00022737"/>
    </source>
</evidence>
<dbReference type="Pfam" id="PF11816">
    <property type="entry name" value="DUF3337"/>
    <property type="match status" value="2"/>
</dbReference>
<evidence type="ECO:0000256" key="4">
    <source>
        <dbReference type="PROSITE-ProRule" id="PRU00221"/>
    </source>
</evidence>
<feature type="compositionally biased region" description="Polar residues" evidence="5">
    <location>
        <begin position="1087"/>
        <end position="1104"/>
    </location>
</feature>
<feature type="repeat" description="WD" evidence="4">
    <location>
        <begin position="105"/>
        <end position="135"/>
    </location>
</feature>
<feature type="compositionally biased region" description="Low complexity" evidence="5">
    <location>
        <begin position="981"/>
        <end position="993"/>
    </location>
</feature>
<dbReference type="InterPro" id="IPR019775">
    <property type="entry name" value="WD40_repeat_CS"/>
</dbReference>
<feature type="region of interest" description="Disordered" evidence="5">
    <location>
        <begin position="1049"/>
        <end position="1165"/>
    </location>
</feature>
<feature type="repeat" description="WD" evidence="4">
    <location>
        <begin position="149"/>
        <end position="190"/>
    </location>
</feature>
<reference evidence="6" key="1">
    <citation type="submission" date="2021-11" db="EMBL/GenBank/DDBJ databases">
        <authorList>
            <person name="Herlambang A."/>
            <person name="Guo Y."/>
            <person name="Takashima Y."/>
            <person name="Nishizawa T."/>
        </authorList>
    </citation>
    <scope>NUCLEOTIDE SEQUENCE</scope>
    <source>
        <strain evidence="6">E1425</strain>
    </source>
</reference>
<dbReference type="PROSITE" id="PS00678">
    <property type="entry name" value="WD_REPEATS_1"/>
    <property type="match status" value="1"/>
</dbReference>
<name>A0A9P3LVN0_9FUNG</name>
<feature type="compositionally biased region" description="Polar residues" evidence="5">
    <location>
        <begin position="637"/>
        <end position="652"/>
    </location>
</feature>
<dbReference type="SUPFAM" id="SSF50978">
    <property type="entry name" value="WD40 repeat-like"/>
    <property type="match status" value="1"/>
</dbReference>
<feature type="compositionally biased region" description="Low complexity" evidence="5">
    <location>
        <begin position="625"/>
        <end position="636"/>
    </location>
</feature>
<feature type="repeat" description="WD" evidence="4">
    <location>
        <begin position="198"/>
        <end position="239"/>
    </location>
</feature>